<dbReference type="SUPFAM" id="SSF52151">
    <property type="entry name" value="FabD/lysophospholipase-like"/>
    <property type="match status" value="1"/>
</dbReference>
<proteinExistence type="predicted"/>
<evidence type="ECO:0000256" key="1">
    <source>
        <dbReference type="PROSITE-ProRule" id="PRU00175"/>
    </source>
</evidence>
<name>A0A2V1CXZ6_9PLEO</name>
<keyword evidence="1" id="KW-0863">Zinc-finger</keyword>
<gene>
    <name evidence="3" type="ORF">DM02DRAFT_548490</name>
</gene>
<sequence length="147" mass="16413">RADLLCEFQPWLTRLTTYRFCPACLSGMPEHRFPCGHVFCECCCTELGQPQELDSYLYSFTACPLCVQPCAVSVRIKPPTAGARVLTIDGGGIRAVIPIQFLRALEAALDLDMPVQEHFDFAYGTSSGTFPNRLRRQSMLSSRCPCR</sequence>
<dbReference type="Proteomes" id="UP000244855">
    <property type="component" value="Unassembled WGS sequence"/>
</dbReference>
<reference evidence="3 4" key="1">
    <citation type="journal article" date="2018" name="Sci. Rep.">
        <title>Comparative genomics provides insights into the lifestyle and reveals functional heterogeneity of dark septate endophytic fungi.</title>
        <authorList>
            <person name="Knapp D.G."/>
            <person name="Nemeth J.B."/>
            <person name="Barry K."/>
            <person name="Hainaut M."/>
            <person name="Henrissat B."/>
            <person name="Johnson J."/>
            <person name="Kuo A."/>
            <person name="Lim J.H.P."/>
            <person name="Lipzen A."/>
            <person name="Nolan M."/>
            <person name="Ohm R.A."/>
            <person name="Tamas L."/>
            <person name="Grigoriev I.V."/>
            <person name="Spatafora J.W."/>
            <person name="Nagy L.G."/>
            <person name="Kovacs G.M."/>
        </authorList>
    </citation>
    <scope>NUCLEOTIDE SEQUENCE [LARGE SCALE GENOMIC DNA]</scope>
    <source>
        <strain evidence="3 4">DSE2036</strain>
    </source>
</reference>
<keyword evidence="1" id="KW-0862">Zinc</keyword>
<dbReference type="OrthoDB" id="194358at2759"/>
<dbReference type="InterPro" id="IPR016035">
    <property type="entry name" value="Acyl_Trfase/lysoPLipase"/>
</dbReference>
<dbReference type="Gene3D" id="3.40.1090.10">
    <property type="entry name" value="Cytosolic phospholipase A2 catalytic domain"/>
    <property type="match status" value="1"/>
</dbReference>
<dbReference type="SUPFAM" id="SSF57850">
    <property type="entry name" value="RING/U-box"/>
    <property type="match status" value="1"/>
</dbReference>
<accession>A0A2V1CXZ6</accession>
<feature type="domain" description="RING-type" evidence="2">
    <location>
        <begin position="21"/>
        <end position="66"/>
    </location>
</feature>
<evidence type="ECO:0000313" key="3">
    <source>
        <dbReference type="EMBL" id="PVH90053.1"/>
    </source>
</evidence>
<organism evidence="3 4">
    <name type="scientific">Periconia macrospinosa</name>
    <dbReference type="NCBI Taxonomy" id="97972"/>
    <lineage>
        <taxon>Eukaryota</taxon>
        <taxon>Fungi</taxon>
        <taxon>Dikarya</taxon>
        <taxon>Ascomycota</taxon>
        <taxon>Pezizomycotina</taxon>
        <taxon>Dothideomycetes</taxon>
        <taxon>Pleosporomycetidae</taxon>
        <taxon>Pleosporales</taxon>
        <taxon>Massarineae</taxon>
        <taxon>Periconiaceae</taxon>
        <taxon>Periconia</taxon>
    </lineage>
</organism>
<keyword evidence="1" id="KW-0479">Metal-binding</keyword>
<dbReference type="AlphaFoldDB" id="A0A2V1CXZ6"/>
<dbReference type="EMBL" id="KZ806796">
    <property type="protein sequence ID" value="PVH90053.1"/>
    <property type="molecule type" value="Genomic_DNA"/>
</dbReference>
<keyword evidence="4" id="KW-1185">Reference proteome</keyword>
<dbReference type="GO" id="GO:0008270">
    <property type="term" value="F:zinc ion binding"/>
    <property type="evidence" value="ECO:0007669"/>
    <property type="project" value="UniProtKB-KW"/>
</dbReference>
<feature type="non-terminal residue" evidence="3">
    <location>
        <position position="1"/>
    </location>
</feature>
<protein>
    <recommendedName>
        <fullName evidence="2">RING-type domain-containing protein</fullName>
    </recommendedName>
</protein>
<dbReference type="InterPro" id="IPR001841">
    <property type="entry name" value="Znf_RING"/>
</dbReference>
<evidence type="ECO:0000313" key="4">
    <source>
        <dbReference type="Proteomes" id="UP000244855"/>
    </source>
</evidence>
<evidence type="ECO:0000259" key="2">
    <source>
        <dbReference type="PROSITE" id="PS50089"/>
    </source>
</evidence>
<dbReference type="PROSITE" id="PS50089">
    <property type="entry name" value="ZF_RING_2"/>
    <property type="match status" value="1"/>
</dbReference>